<evidence type="ECO:0000256" key="3">
    <source>
        <dbReference type="ARBA" id="ARBA00022737"/>
    </source>
</evidence>
<dbReference type="Gene3D" id="1.10.10.10">
    <property type="entry name" value="Winged helix-like DNA-binding domain superfamily/Winged helix DNA-binding domain"/>
    <property type="match status" value="1"/>
</dbReference>
<dbReference type="GO" id="GO:0098542">
    <property type="term" value="P:defense response to other organism"/>
    <property type="evidence" value="ECO:0007669"/>
    <property type="project" value="TreeGrafter"/>
</dbReference>
<keyword evidence="6" id="KW-0067">ATP-binding</keyword>
<evidence type="ECO:0000256" key="4">
    <source>
        <dbReference type="ARBA" id="ARBA00022741"/>
    </source>
</evidence>
<dbReference type="GO" id="GO:0005524">
    <property type="term" value="F:ATP binding"/>
    <property type="evidence" value="ECO:0007669"/>
    <property type="project" value="UniProtKB-KW"/>
</dbReference>
<evidence type="ECO:0000256" key="5">
    <source>
        <dbReference type="ARBA" id="ARBA00022821"/>
    </source>
</evidence>
<evidence type="ECO:0000313" key="11">
    <source>
        <dbReference type="EMBL" id="KAA8519903.1"/>
    </source>
</evidence>
<dbReference type="Gene3D" id="3.80.10.10">
    <property type="entry name" value="Ribonuclease Inhibitor"/>
    <property type="match status" value="1"/>
</dbReference>
<organism evidence="11 12">
    <name type="scientific">Nyssa sinensis</name>
    <dbReference type="NCBI Taxonomy" id="561372"/>
    <lineage>
        <taxon>Eukaryota</taxon>
        <taxon>Viridiplantae</taxon>
        <taxon>Streptophyta</taxon>
        <taxon>Embryophyta</taxon>
        <taxon>Tracheophyta</taxon>
        <taxon>Spermatophyta</taxon>
        <taxon>Magnoliopsida</taxon>
        <taxon>eudicotyledons</taxon>
        <taxon>Gunneridae</taxon>
        <taxon>Pentapetalae</taxon>
        <taxon>asterids</taxon>
        <taxon>Cornales</taxon>
        <taxon>Nyssaceae</taxon>
        <taxon>Nyssa</taxon>
    </lineage>
</organism>
<evidence type="ECO:0000256" key="1">
    <source>
        <dbReference type="ARBA" id="ARBA00008894"/>
    </source>
</evidence>
<dbReference type="Pfam" id="PF23559">
    <property type="entry name" value="WHD_DRP"/>
    <property type="match status" value="1"/>
</dbReference>
<dbReference type="EMBL" id="CM018049">
    <property type="protein sequence ID" value="KAA8519903.1"/>
    <property type="molecule type" value="Genomic_DNA"/>
</dbReference>
<keyword evidence="12" id="KW-1185">Reference proteome</keyword>
<dbReference type="SUPFAM" id="SSF52047">
    <property type="entry name" value="RNI-like"/>
    <property type="match status" value="1"/>
</dbReference>
<reference evidence="11 12" key="1">
    <citation type="submission" date="2019-09" db="EMBL/GenBank/DDBJ databases">
        <title>A chromosome-level genome assembly of the Chinese tupelo Nyssa sinensis.</title>
        <authorList>
            <person name="Yang X."/>
            <person name="Kang M."/>
            <person name="Yang Y."/>
            <person name="Xiong H."/>
            <person name="Wang M."/>
            <person name="Zhang Z."/>
            <person name="Wang Z."/>
            <person name="Wu H."/>
            <person name="Ma T."/>
            <person name="Liu J."/>
            <person name="Xi Z."/>
        </authorList>
    </citation>
    <scope>NUCLEOTIDE SEQUENCE [LARGE SCALE GENOMIC DNA]</scope>
    <source>
        <strain evidence="11">J267</strain>
        <tissue evidence="11">Leaf</tissue>
    </source>
</reference>
<keyword evidence="4" id="KW-0547">Nucleotide-binding</keyword>
<protein>
    <submittedName>
        <fullName evidence="11">Uncharacterized protein</fullName>
    </submittedName>
</protein>
<keyword evidence="7" id="KW-0175">Coiled coil</keyword>
<keyword evidence="3" id="KW-0677">Repeat</keyword>
<feature type="domain" description="Disease resistance R13L4/SHOC-2-like LRR" evidence="10">
    <location>
        <begin position="351"/>
        <end position="567"/>
    </location>
</feature>
<dbReference type="Proteomes" id="UP000325577">
    <property type="component" value="Linkage Group LG6"/>
</dbReference>
<dbReference type="InterPro" id="IPR036388">
    <property type="entry name" value="WH-like_DNA-bd_sf"/>
</dbReference>
<evidence type="ECO:0000313" key="12">
    <source>
        <dbReference type="Proteomes" id="UP000325577"/>
    </source>
</evidence>
<evidence type="ECO:0000259" key="10">
    <source>
        <dbReference type="Pfam" id="PF23598"/>
    </source>
</evidence>
<keyword evidence="5" id="KW-0611">Plant defense</keyword>
<dbReference type="PANTHER" id="PTHR23155">
    <property type="entry name" value="DISEASE RESISTANCE PROTEIN RP"/>
    <property type="match status" value="1"/>
</dbReference>
<evidence type="ECO:0000259" key="9">
    <source>
        <dbReference type="Pfam" id="PF23559"/>
    </source>
</evidence>
<keyword evidence="2" id="KW-0433">Leucine-rich repeat</keyword>
<dbReference type="InterPro" id="IPR032675">
    <property type="entry name" value="LRR_dom_sf"/>
</dbReference>
<dbReference type="InterPro" id="IPR044974">
    <property type="entry name" value="Disease_R_plants"/>
</dbReference>
<evidence type="ECO:0000256" key="6">
    <source>
        <dbReference type="ARBA" id="ARBA00022840"/>
    </source>
</evidence>
<feature type="coiled-coil region" evidence="7">
    <location>
        <begin position="74"/>
        <end position="101"/>
    </location>
</feature>
<evidence type="ECO:0000256" key="8">
    <source>
        <dbReference type="SAM" id="MobiDB-lite"/>
    </source>
</evidence>
<gene>
    <name evidence="11" type="ORF">F0562_014187</name>
</gene>
<feature type="region of interest" description="Disordered" evidence="8">
    <location>
        <begin position="34"/>
        <end position="57"/>
    </location>
</feature>
<dbReference type="FunFam" id="1.10.10.10:FF:000322">
    <property type="entry name" value="Probable disease resistance protein At1g63360"/>
    <property type="match status" value="1"/>
</dbReference>
<dbReference type="InterPro" id="IPR055414">
    <property type="entry name" value="LRR_R13L4/SHOC2-like"/>
</dbReference>
<evidence type="ECO:0000256" key="7">
    <source>
        <dbReference type="SAM" id="Coils"/>
    </source>
</evidence>
<dbReference type="AlphaFoldDB" id="A0A5J4ZM17"/>
<accession>A0A5J4ZM17</accession>
<dbReference type="OrthoDB" id="1110401at2759"/>
<comment type="similarity">
    <text evidence="1">Belongs to the disease resistance NB-LRR family.</text>
</comment>
<proteinExistence type="inferred from homology"/>
<sequence>MEIVPSSFSLDNSVETVTNLNKNVKEENTKPTFADHAKAKHKVSEPEAHDNKEVNDPNEAKELSNWIDADLSFIQKASDTFEKYKDEIQDAKNQFQNGIDERNLDKLRNLKKIVAKLKERIFSWKTSELDDADAHRNTGKDGSANVKRGNANTSINGIPKLHMNRTFTESFAIKDFEVRFNDLSIELKLCVLCFSVFPENVTIKKRLMIYWWIGEGFVRETPGKTSEQLANDFFKELIVKGFIEPVYERCNLVADSCKMHPFFRSALIMQAEMAAFFDFDEGNVTESFSRSLRACLVGKGLANIQDLENLHLMFNVNEPILEFKLEWFLKMKNINVLYLGRWQTSATQHIEVEDTKFLDGLMNMNYLKFFSLHGVSKITKLPKSISRLKNLIILDLRACHNFEEIPNDIGLLKSLTHLDISECYLLDHMHKGLALISQLQVLKGFVITKSKSKNSCTLVDLVKLTKLRKLSIYTGVDDFPTKTDLDAFRIFKVLHKLTIAWGRGSLPDNTDKSAKKMKDATKSTAPEPVTPDLLSKLEKLELRCFPGTITHSWLMPSNLTNLQKLYIRGGKFSNLGQVELDGKWEPKKDQWIVKSSVI</sequence>
<dbReference type="InterPro" id="IPR058922">
    <property type="entry name" value="WHD_DRP"/>
</dbReference>
<evidence type="ECO:0000256" key="2">
    <source>
        <dbReference type="ARBA" id="ARBA00022614"/>
    </source>
</evidence>
<name>A0A5J4ZM17_9ASTE</name>
<dbReference type="Pfam" id="PF23598">
    <property type="entry name" value="LRR_14"/>
    <property type="match status" value="1"/>
</dbReference>
<feature type="domain" description="Disease resistance protein winged helix" evidence="9">
    <location>
        <begin position="196"/>
        <end position="262"/>
    </location>
</feature>
<dbReference type="PANTHER" id="PTHR23155:SF1076">
    <property type="entry name" value="LEUCINE-RICH REPEAT (LRR) FAMILY PROTEIN-RELATED"/>
    <property type="match status" value="1"/>
</dbReference>